<keyword evidence="3" id="KW-1185">Reference proteome</keyword>
<accession>A0ABS5HX53</accession>
<evidence type="ECO:0000313" key="3">
    <source>
        <dbReference type="Proteomes" id="UP001195941"/>
    </source>
</evidence>
<reference evidence="2 3" key="1">
    <citation type="journal article" date="2021" name="Arch. Microbiol.">
        <title>Thalassobius aquimarinus sp. nov., isolated from the Sea of Japan seashore.</title>
        <authorList>
            <person name="Kurilenko V.V."/>
            <person name="Romanenko L.A."/>
            <person name="Chernysheva N.Y."/>
            <person name="Velansky P.V."/>
            <person name="Tekutyeva L.A."/>
            <person name="Isaeva M.P."/>
            <person name="Mikhailov V.V."/>
        </authorList>
    </citation>
    <scope>NUCLEOTIDE SEQUENCE [LARGE SCALE GENOMIC DNA]</scope>
    <source>
        <strain evidence="2 3">KMM 8518</strain>
    </source>
</reference>
<evidence type="ECO:0000256" key="1">
    <source>
        <dbReference type="SAM" id="Coils"/>
    </source>
</evidence>
<comment type="caution">
    <text evidence="2">The sequence shown here is derived from an EMBL/GenBank/DDBJ whole genome shotgun (WGS) entry which is preliminary data.</text>
</comment>
<dbReference type="RefSeq" id="WP_212703181.1">
    <property type="nucleotide sequence ID" value="NZ_JADMKU010000039.1"/>
</dbReference>
<keyword evidence="1" id="KW-0175">Coiled coil</keyword>
<dbReference type="EMBL" id="JADMKU010000039">
    <property type="protein sequence ID" value="MBR9653556.1"/>
    <property type="molecule type" value="Genomic_DNA"/>
</dbReference>
<proteinExistence type="predicted"/>
<evidence type="ECO:0000313" key="2">
    <source>
        <dbReference type="EMBL" id="MBR9653556.1"/>
    </source>
</evidence>
<sequence length="243" mass="27758">MHTHEINEELWNAGIYLSQADRSFAPENLRKAWEEASKKSALHAMQDKMEELKETQVDFTKKLEAMLGAVNEVSRPKDDILKKMRELVVNWLKRGDLVAYGFEKPRRMASIPYELPAQLWHGRIDWFDSSLSSQSLELVQIRVLSKAMIDKVTTAALPNSETLAEPVQPAIGRPTIQPQIKAAYLSVASSEKLDKTMSLKTVAEHVRLQLAQDNPDLQVTENKPSYETIRRVISPLWKEHTKQ</sequence>
<organism evidence="2 3">
    <name type="scientific">Thalassovita aquimarina</name>
    <dbReference type="NCBI Taxonomy" id="2785917"/>
    <lineage>
        <taxon>Bacteria</taxon>
        <taxon>Pseudomonadati</taxon>
        <taxon>Pseudomonadota</taxon>
        <taxon>Alphaproteobacteria</taxon>
        <taxon>Rhodobacterales</taxon>
        <taxon>Roseobacteraceae</taxon>
        <taxon>Thalassovita</taxon>
    </lineage>
</organism>
<protein>
    <submittedName>
        <fullName evidence="2">Uncharacterized protein</fullName>
    </submittedName>
</protein>
<name>A0ABS5HX53_9RHOB</name>
<dbReference type="Proteomes" id="UP001195941">
    <property type="component" value="Unassembled WGS sequence"/>
</dbReference>
<feature type="coiled-coil region" evidence="1">
    <location>
        <begin position="35"/>
        <end position="62"/>
    </location>
</feature>
<gene>
    <name evidence="2" type="ORF">IT775_20775</name>
</gene>